<gene>
    <name evidence="2" type="ORF">KDAU_72700</name>
</gene>
<proteinExistence type="predicted"/>
<keyword evidence="1" id="KW-0812">Transmembrane</keyword>
<organism evidence="2 3">
    <name type="scientific">Dictyobacter aurantiacus</name>
    <dbReference type="NCBI Taxonomy" id="1936993"/>
    <lineage>
        <taxon>Bacteria</taxon>
        <taxon>Bacillati</taxon>
        <taxon>Chloroflexota</taxon>
        <taxon>Ktedonobacteria</taxon>
        <taxon>Ktedonobacterales</taxon>
        <taxon>Dictyobacteraceae</taxon>
        <taxon>Dictyobacter</taxon>
    </lineage>
</organism>
<name>A0A401ZSU9_9CHLR</name>
<feature type="transmembrane region" description="Helical" evidence="1">
    <location>
        <begin position="33"/>
        <end position="53"/>
    </location>
</feature>
<evidence type="ECO:0000256" key="1">
    <source>
        <dbReference type="SAM" id="Phobius"/>
    </source>
</evidence>
<dbReference type="EMBL" id="BIFQ01000002">
    <property type="protein sequence ID" value="GCE09941.1"/>
    <property type="molecule type" value="Genomic_DNA"/>
</dbReference>
<comment type="caution">
    <text evidence="2">The sequence shown here is derived from an EMBL/GenBank/DDBJ whole genome shotgun (WGS) entry which is preliminary data.</text>
</comment>
<evidence type="ECO:0000313" key="2">
    <source>
        <dbReference type="EMBL" id="GCE09941.1"/>
    </source>
</evidence>
<evidence type="ECO:0000313" key="3">
    <source>
        <dbReference type="Proteomes" id="UP000287224"/>
    </source>
</evidence>
<reference evidence="3" key="1">
    <citation type="submission" date="2018-12" db="EMBL/GenBank/DDBJ databases">
        <title>Tengunoibacter tsumagoiensis gen. nov., sp. nov., Dictyobacter kobayashii sp. nov., D. alpinus sp. nov., and D. joshuensis sp. nov. and description of Dictyobacteraceae fam. nov. within the order Ktedonobacterales isolated from Tengu-no-mugimeshi.</title>
        <authorList>
            <person name="Wang C.M."/>
            <person name="Zheng Y."/>
            <person name="Sakai Y."/>
            <person name="Toyoda A."/>
            <person name="Minakuchi Y."/>
            <person name="Abe K."/>
            <person name="Yokota A."/>
            <person name="Yabe S."/>
        </authorList>
    </citation>
    <scope>NUCLEOTIDE SEQUENCE [LARGE SCALE GENOMIC DNA]</scope>
    <source>
        <strain evidence="3">S-27</strain>
    </source>
</reference>
<accession>A0A401ZSU9</accession>
<keyword evidence="1" id="KW-0472">Membrane</keyword>
<keyword evidence="1" id="KW-1133">Transmembrane helix</keyword>
<dbReference type="AlphaFoldDB" id="A0A401ZSU9"/>
<sequence>MLKQFHDLLVWRLFKDKLSRPLAMLQIYNLPAVIPPSLAINTLLLMSCCHVVLTTQLKV</sequence>
<keyword evidence="3" id="KW-1185">Reference proteome</keyword>
<protein>
    <submittedName>
        <fullName evidence="2">Uncharacterized protein</fullName>
    </submittedName>
</protein>
<dbReference type="Proteomes" id="UP000287224">
    <property type="component" value="Unassembled WGS sequence"/>
</dbReference>